<evidence type="ECO:0000313" key="9">
    <source>
        <dbReference type="Proteomes" id="UP000595933"/>
    </source>
</evidence>
<comment type="similarity">
    <text evidence="1 6">Belongs to the N-Me-Phe pilin family.</text>
</comment>
<keyword evidence="6" id="KW-0281">Fimbrium</keyword>
<dbReference type="GO" id="GO:0015628">
    <property type="term" value="P:protein secretion by the type II secretion system"/>
    <property type="evidence" value="ECO:0007669"/>
    <property type="project" value="InterPro"/>
</dbReference>
<feature type="disulfide bond" evidence="5">
    <location>
        <begin position="147"/>
        <end position="160"/>
    </location>
</feature>
<dbReference type="InterPro" id="IPR000983">
    <property type="entry name" value="Bac_GSPG_pilin"/>
</dbReference>
<protein>
    <recommendedName>
        <fullName evidence="4">Pilin</fullName>
    </recommendedName>
</protein>
<accession>A0A9X7V1C9</accession>
<keyword evidence="5" id="KW-1015">Disulfide bond</keyword>
<reference evidence="8 9" key="1">
    <citation type="submission" date="2020-12" db="EMBL/GenBank/DDBJ databases">
        <title>FDA dAtabase for Regulatory Grade micrObial Sequences (FDA-ARGOS): Supporting development and validation of Infectious Disease Dx tests.</title>
        <authorList>
            <person name="Sproer C."/>
            <person name="Gronow S."/>
            <person name="Severitt S."/>
            <person name="Schroder I."/>
            <person name="Tallon L."/>
            <person name="Sadzewicz L."/>
            <person name="Zhao X."/>
            <person name="Boylan J."/>
            <person name="Ott S."/>
            <person name="Bowen H."/>
            <person name="Vavikolanu K."/>
            <person name="Mehta A."/>
            <person name="Aluvathingal J."/>
            <person name="Nadendla S."/>
            <person name="Lowell S."/>
            <person name="Myers T."/>
            <person name="Yan Y."/>
            <person name="Sichtig H."/>
        </authorList>
    </citation>
    <scope>NUCLEOTIDE SEQUENCE [LARGE SCALE GENOMIC DNA]</scope>
    <source>
        <strain evidence="8 9">FDAARGOS_1013</strain>
    </source>
</reference>
<evidence type="ECO:0000256" key="4">
    <source>
        <dbReference type="ARBA" id="ARBA00029638"/>
    </source>
</evidence>
<dbReference type="Gene3D" id="3.30.700.10">
    <property type="entry name" value="Glycoprotein, Type 4 Pilin"/>
    <property type="match status" value="1"/>
</dbReference>
<evidence type="ECO:0000256" key="5">
    <source>
        <dbReference type="PIRSR" id="PIRSR600983-52"/>
    </source>
</evidence>
<dbReference type="PRINTS" id="PR00813">
    <property type="entry name" value="BCTERIALGSPG"/>
</dbReference>
<dbReference type="GO" id="GO:0015627">
    <property type="term" value="C:type II protein secretion system complex"/>
    <property type="evidence" value="ECO:0007669"/>
    <property type="project" value="InterPro"/>
</dbReference>
<dbReference type="Proteomes" id="UP000595933">
    <property type="component" value="Chromosome"/>
</dbReference>
<dbReference type="PANTHER" id="PTHR30093:SF34">
    <property type="entry name" value="PREPILIN PEPTIDASE-DEPENDENT PROTEIN D"/>
    <property type="match status" value="1"/>
</dbReference>
<keyword evidence="7" id="KW-0812">Transmembrane</keyword>
<evidence type="ECO:0000256" key="1">
    <source>
        <dbReference type="ARBA" id="ARBA00005233"/>
    </source>
</evidence>
<gene>
    <name evidence="8" type="ORF">I6H70_16975</name>
</gene>
<dbReference type="InterPro" id="IPR012902">
    <property type="entry name" value="N_methyl_site"/>
</dbReference>
<dbReference type="EMBL" id="CP067013">
    <property type="protein sequence ID" value="QQN50207.1"/>
    <property type="molecule type" value="Genomic_DNA"/>
</dbReference>
<organism evidence="8 9">
    <name type="scientific">Stutzerimonas balearica</name>
    <dbReference type="NCBI Taxonomy" id="74829"/>
    <lineage>
        <taxon>Bacteria</taxon>
        <taxon>Pseudomonadati</taxon>
        <taxon>Pseudomonadota</taxon>
        <taxon>Gammaproteobacteria</taxon>
        <taxon>Pseudomonadales</taxon>
        <taxon>Pseudomonadaceae</taxon>
        <taxon>Stutzerimonas</taxon>
    </lineage>
</organism>
<dbReference type="NCBIfam" id="TIGR02532">
    <property type="entry name" value="IV_pilin_GFxxxE"/>
    <property type="match status" value="1"/>
</dbReference>
<dbReference type="GO" id="GO:0007155">
    <property type="term" value="P:cell adhesion"/>
    <property type="evidence" value="ECO:0007669"/>
    <property type="project" value="InterPro"/>
</dbReference>
<dbReference type="AlphaFoldDB" id="A0A9X7V1C9"/>
<dbReference type="PROSITE" id="PS00409">
    <property type="entry name" value="PROKAR_NTER_METHYL"/>
    <property type="match status" value="1"/>
</dbReference>
<keyword evidence="7" id="KW-0472">Membrane</keyword>
<proteinExistence type="inferred from homology"/>
<evidence type="ECO:0000256" key="7">
    <source>
        <dbReference type="SAM" id="Phobius"/>
    </source>
</evidence>
<dbReference type="GO" id="GO:0044096">
    <property type="term" value="C:type IV pilus"/>
    <property type="evidence" value="ECO:0007669"/>
    <property type="project" value="TreeGrafter"/>
</dbReference>
<evidence type="ECO:0000256" key="3">
    <source>
        <dbReference type="ARBA" id="ARBA00022481"/>
    </source>
</evidence>
<comment type="subunit">
    <text evidence="2">The pili are polar flexible filaments of about 5.4 nanometers diameter and 2.5 micrometers average length; they consist of only a single polypeptide chain arranged in a helical configuration of five subunits per turn in the assembled pilus.</text>
</comment>
<evidence type="ECO:0000256" key="2">
    <source>
        <dbReference type="ARBA" id="ARBA00011156"/>
    </source>
</evidence>
<evidence type="ECO:0000256" key="6">
    <source>
        <dbReference type="RuleBase" id="RU000389"/>
    </source>
</evidence>
<evidence type="ECO:0000313" key="8">
    <source>
        <dbReference type="EMBL" id="QQN50207.1"/>
    </source>
</evidence>
<feature type="transmembrane region" description="Helical" evidence="7">
    <location>
        <begin position="12"/>
        <end position="32"/>
    </location>
</feature>
<dbReference type="Pfam" id="PF00114">
    <property type="entry name" value="Pilin"/>
    <property type="match status" value="1"/>
</dbReference>
<dbReference type="InterPro" id="IPR045584">
    <property type="entry name" value="Pilin-like"/>
</dbReference>
<keyword evidence="7" id="KW-1133">Transmembrane helix</keyword>
<name>A0A9X7V1C9_9GAMM</name>
<dbReference type="Pfam" id="PF07963">
    <property type="entry name" value="N_methyl"/>
    <property type="match status" value="1"/>
</dbReference>
<sequence length="161" mass="16256">MKAQMQKGFTLIELMIVVAIIGILAAIAIPQYQNYVARSQVSRVMSETAALKTAVEACINDGRLTVGAAAGNCDPGATGSNLLATATGTSAMVSGTPQTGQGTPSITNPLTATTVITATFGNNAAAVLQATPSTLTWTRDANGGWVCASTAPANLRPAGCQ</sequence>
<dbReference type="SUPFAM" id="SSF54523">
    <property type="entry name" value="Pili subunits"/>
    <property type="match status" value="1"/>
</dbReference>
<keyword evidence="3" id="KW-0488">Methylation</keyword>
<dbReference type="RefSeq" id="WP_200290943.1">
    <property type="nucleotide sequence ID" value="NZ_CP067013.1"/>
</dbReference>
<dbReference type="PANTHER" id="PTHR30093">
    <property type="entry name" value="GENERAL SECRETION PATHWAY PROTEIN G"/>
    <property type="match status" value="1"/>
</dbReference>
<dbReference type="InterPro" id="IPR001082">
    <property type="entry name" value="Pilin"/>
</dbReference>
<dbReference type="GO" id="GO:0043107">
    <property type="term" value="P:type IV pilus-dependent motility"/>
    <property type="evidence" value="ECO:0007669"/>
    <property type="project" value="TreeGrafter"/>
</dbReference>